<keyword evidence="4" id="KW-0812">Transmembrane</keyword>
<proteinExistence type="predicted"/>
<keyword evidence="3" id="KW-0804">Transcription</keyword>
<evidence type="ECO:0000313" key="6">
    <source>
        <dbReference type="EMBL" id="HIS93521.1"/>
    </source>
</evidence>
<accession>A0A9D1K6M3</accession>
<dbReference type="AlphaFoldDB" id="A0A9D1K6M3"/>
<feature type="non-terminal residue" evidence="6">
    <location>
        <position position="1"/>
    </location>
</feature>
<dbReference type="Gene3D" id="1.10.10.60">
    <property type="entry name" value="Homeodomain-like"/>
    <property type="match status" value="2"/>
</dbReference>
<feature type="transmembrane region" description="Helical" evidence="4">
    <location>
        <begin position="266"/>
        <end position="287"/>
    </location>
</feature>
<reference evidence="6" key="1">
    <citation type="submission" date="2020-10" db="EMBL/GenBank/DDBJ databases">
        <authorList>
            <person name="Gilroy R."/>
        </authorList>
    </citation>
    <scope>NUCLEOTIDE SEQUENCE</scope>
    <source>
        <strain evidence="6">13766</strain>
    </source>
</reference>
<dbReference type="GO" id="GO:0043565">
    <property type="term" value="F:sequence-specific DNA binding"/>
    <property type="evidence" value="ECO:0007669"/>
    <property type="project" value="InterPro"/>
</dbReference>
<dbReference type="InterPro" id="IPR018060">
    <property type="entry name" value="HTH_AraC"/>
</dbReference>
<evidence type="ECO:0000256" key="3">
    <source>
        <dbReference type="ARBA" id="ARBA00023163"/>
    </source>
</evidence>
<dbReference type="SUPFAM" id="SSF46689">
    <property type="entry name" value="Homeodomain-like"/>
    <property type="match status" value="1"/>
</dbReference>
<dbReference type="EMBL" id="DVJN01000208">
    <property type="protein sequence ID" value="HIS93521.1"/>
    <property type="molecule type" value="Genomic_DNA"/>
</dbReference>
<reference evidence="6" key="2">
    <citation type="journal article" date="2021" name="PeerJ">
        <title>Extensive microbial diversity within the chicken gut microbiome revealed by metagenomics and culture.</title>
        <authorList>
            <person name="Gilroy R."/>
            <person name="Ravi A."/>
            <person name="Getino M."/>
            <person name="Pursley I."/>
            <person name="Horton D.L."/>
            <person name="Alikhan N.F."/>
            <person name="Baker D."/>
            <person name="Gharbi K."/>
            <person name="Hall N."/>
            <person name="Watson M."/>
            <person name="Adriaenssens E.M."/>
            <person name="Foster-Nyarko E."/>
            <person name="Jarju S."/>
            <person name="Secka A."/>
            <person name="Antonio M."/>
            <person name="Oren A."/>
            <person name="Chaudhuri R.R."/>
            <person name="La Ragione R."/>
            <person name="Hildebrand F."/>
            <person name="Pallen M.J."/>
        </authorList>
    </citation>
    <scope>NUCLEOTIDE SEQUENCE</scope>
    <source>
        <strain evidence="6">13766</strain>
    </source>
</reference>
<evidence type="ECO:0000259" key="5">
    <source>
        <dbReference type="PROSITE" id="PS01124"/>
    </source>
</evidence>
<dbReference type="GO" id="GO:0003700">
    <property type="term" value="F:DNA-binding transcription factor activity"/>
    <property type="evidence" value="ECO:0007669"/>
    <property type="project" value="InterPro"/>
</dbReference>
<evidence type="ECO:0000256" key="2">
    <source>
        <dbReference type="ARBA" id="ARBA00023125"/>
    </source>
</evidence>
<comment type="caution">
    <text evidence="6">The sequence shown here is derived from an EMBL/GenBank/DDBJ whole genome shotgun (WGS) entry which is preliminary data.</text>
</comment>
<feature type="domain" description="HTH araC/xylS-type" evidence="5">
    <location>
        <begin position="585"/>
        <end position="684"/>
    </location>
</feature>
<dbReference type="InterPro" id="IPR009057">
    <property type="entry name" value="Homeodomain-like_sf"/>
</dbReference>
<gene>
    <name evidence="6" type="ORF">IAA84_10930</name>
</gene>
<organism evidence="6 7">
    <name type="scientific">Candidatus Alectryocaccomicrobium excrementavium</name>
    <dbReference type="NCBI Taxonomy" id="2840668"/>
    <lineage>
        <taxon>Bacteria</taxon>
        <taxon>Bacillati</taxon>
        <taxon>Bacillota</taxon>
        <taxon>Clostridia</taxon>
        <taxon>Candidatus Alectryocaccomicrobium</taxon>
    </lineage>
</organism>
<dbReference type="Pfam" id="PF17853">
    <property type="entry name" value="GGDEF_2"/>
    <property type="match status" value="1"/>
</dbReference>
<protein>
    <submittedName>
        <fullName evidence="6">Helix-turn-helix domain-containing protein</fullName>
    </submittedName>
</protein>
<dbReference type="InterPro" id="IPR018062">
    <property type="entry name" value="HTH_AraC-typ_CS"/>
</dbReference>
<sequence length="685" mass="76640">RRTFLLRLLITTLLVAFLPMSVMCMHLVANESKRAYENSLAQLKSAAASVMVQFENMISSLNSINMRLMTSSELYENVIGQSVQSETEALKLISSFHITLPFVRSYALYLPDRGIAYSNEGKLQKNGFARFVLGISESELDALIAQQSVQAGFVPWRSQNRNMLYIAPMRLGSADRAPRYGIYIISSSLFQNYMRSTLADIYQISRILDSNGRIVYQDDALPQAGSTESSYLSTTATGYQGYTIEIYAARDVIQQSLDSIAQNAHLLAAMNVILCVVLIVLVIFYNYQPLARLLKKIGAESLPSNASELDAVLHSYTTLAREKGNLNVELYEKNLILTDKLLENLLRGQDLTRSDMRLLRLHMPYYRIVCAPLHKVHNICDIIARNSVGAPVYAIEMYMDGLLAFVCGLPDDTAESLEKLLHALRALLGSESIPLGCSSSCSAAERLFSAYQEARIALRESEAPHPPAEQKEVIPVLDDSLETQEKLVHAMKCGDSFMILFAENSIDAILRQNSAAARRYGFYRLAEMYRQAGQTVDMPFDPAQLARILASDSEAAVRENLLALFASARNERVQLLEQQNSAIYYDLTQYIGQKFTDSLFGLNDLADHFGVSVYTASRMVKTLTGINFKKYLNDLRIERAKDLLLSTDMNVAEVGQRSGFSSTSYFIKVFKESEGTTPSRFRDPQ</sequence>
<dbReference type="SMART" id="SM00342">
    <property type="entry name" value="HTH_ARAC"/>
    <property type="match status" value="1"/>
</dbReference>
<evidence type="ECO:0000313" key="7">
    <source>
        <dbReference type="Proteomes" id="UP000824140"/>
    </source>
</evidence>
<evidence type="ECO:0000256" key="4">
    <source>
        <dbReference type="SAM" id="Phobius"/>
    </source>
</evidence>
<dbReference type="InterPro" id="IPR020449">
    <property type="entry name" value="Tscrpt_reg_AraC-type_HTH"/>
</dbReference>
<keyword evidence="4" id="KW-0472">Membrane</keyword>
<keyword evidence="4" id="KW-1133">Transmembrane helix</keyword>
<dbReference type="PRINTS" id="PR00032">
    <property type="entry name" value="HTHARAC"/>
</dbReference>
<dbReference type="Proteomes" id="UP000824140">
    <property type="component" value="Unassembled WGS sequence"/>
</dbReference>
<dbReference type="PROSITE" id="PS00041">
    <property type="entry name" value="HTH_ARAC_FAMILY_1"/>
    <property type="match status" value="1"/>
</dbReference>
<dbReference type="PROSITE" id="PS01124">
    <property type="entry name" value="HTH_ARAC_FAMILY_2"/>
    <property type="match status" value="1"/>
</dbReference>
<evidence type="ECO:0000256" key="1">
    <source>
        <dbReference type="ARBA" id="ARBA00023015"/>
    </source>
</evidence>
<keyword evidence="2" id="KW-0238">DNA-binding</keyword>
<dbReference type="Pfam" id="PF12833">
    <property type="entry name" value="HTH_18"/>
    <property type="match status" value="1"/>
</dbReference>
<dbReference type="InterPro" id="IPR041522">
    <property type="entry name" value="CdaR_GGDEF"/>
</dbReference>
<dbReference type="PANTHER" id="PTHR43280:SF2">
    <property type="entry name" value="HTH-TYPE TRANSCRIPTIONAL REGULATOR EXSA"/>
    <property type="match status" value="1"/>
</dbReference>
<dbReference type="PANTHER" id="PTHR43280">
    <property type="entry name" value="ARAC-FAMILY TRANSCRIPTIONAL REGULATOR"/>
    <property type="match status" value="1"/>
</dbReference>
<keyword evidence="1" id="KW-0805">Transcription regulation</keyword>
<name>A0A9D1K6M3_9FIRM</name>